<keyword evidence="2" id="KW-1185">Reference proteome</keyword>
<evidence type="ECO:0008006" key="3">
    <source>
        <dbReference type="Google" id="ProtNLM"/>
    </source>
</evidence>
<accession>A0A151AFV4</accession>
<comment type="caution">
    <text evidence="1">The sequence shown here is derived from an EMBL/GenBank/DDBJ whole genome shotgun (WGS) entry which is preliminary data.</text>
</comment>
<name>A0A151AFV4_9EURY</name>
<protein>
    <recommendedName>
        <fullName evidence="3">Sulfatase</fullName>
    </recommendedName>
</protein>
<evidence type="ECO:0000313" key="2">
    <source>
        <dbReference type="Proteomes" id="UP000075321"/>
    </source>
</evidence>
<dbReference type="Gene3D" id="3.40.720.10">
    <property type="entry name" value="Alkaline Phosphatase, subunit A"/>
    <property type="match status" value="1"/>
</dbReference>
<sequence length="331" mass="37864">MTHRNEWLRGFTDGVRSLDSGEIAKFVFYAYDDLFLSLTSRHPFGTNVFEKEWDVLVVLDACRTDALHEVAPEYPFLGDLGSIWSVGSTSHEWYVKTFVEEYREILAETALISSNPFAEHTLVNGEYPPRHPRPFDLTAWRTVSDGDLAYFEQTRRHDRPFADVTDLAPHSTAVQDPSYVTDRAIVAGREEFGKVVVHYFQPHRPFIHNLVTNNARMTVLEDEPYEAGRSGNADITDIWPLYLDNLRLVLDSVGELLENIDGTVALTADHGELFGEFHQYGHFQSIPHPKLKKVPWVEMSGTDTKTRQPERAFSPIEKHGLNERLTDLGYR</sequence>
<gene>
    <name evidence="1" type="ORF">HAPAU_15300</name>
</gene>
<proteinExistence type="predicted"/>
<reference evidence="1 2" key="1">
    <citation type="submission" date="2016-02" db="EMBL/GenBank/DDBJ databases">
        <title>Genome sequence of Halalkalicoccus paucihalophilus DSM 24557.</title>
        <authorList>
            <person name="Poehlein A."/>
            <person name="Daniel R."/>
        </authorList>
    </citation>
    <scope>NUCLEOTIDE SEQUENCE [LARGE SCALE GENOMIC DNA]</scope>
    <source>
        <strain evidence="1 2">DSM 24557</strain>
    </source>
</reference>
<dbReference type="SUPFAM" id="SSF53649">
    <property type="entry name" value="Alkaline phosphatase-like"/>
    <property type="match status" value="1"/>
</dbReference>
<dbReference type="AlphaFoldDB" id="A0A151AFV4"/>
<dbReference type="EMBL" id="LTAZ01000004">
    <property type="protein sequence ID" value="KYH26432.1"/>
    <property type="molecule type" value="Genomic_DNA"/>
</dbReference>
<dbReference type="RefSeq" id="WP_066381135.1">
    <property type="nucleotide sequence ID" value="NZ_LTAZ01000004.1"/>
</dbReference>
<dbReference type="Proteomes" id="UP000075321">
    <property type="component" value="Unassembled WGS sequence"/>
</dbReference>
<dbReference type="InterPro" id="IPR017850">
    <property type="entry name" value="Alkaline_phosphatase_core_sf"/>
</dbReference>
<evidence type="ECO:0000313" key="1">
    <source>
        <dbReference type="EMBL" id="KYH26432.1"/>
    </source>
</evidence>
<organism evidence="1 2">
    <name type="scientific">Halalkalicoccus paucihalophilus</name>
    <dbReference type="NCBI Taxonomy" id="1008153"/>
    <lineage>
        <taxon>Archaea</taxon>
        <taxon>Methanobacteriati</taxon>
        <taxon>Methanobacteriota</taxon>
        <taxon>Stenosarchaea group</taxon>
        <taxon>Halobacteria</taxon>
        <taxon>Halobacteriales</taxon>
        <taxon>Halococcaceae</taxon>
        <taxon>Halalkalicoccus</taxon>
    </lineage>
</organism>
<dbReference type="PATRIC" id="fig|1008153.3.peg.1549"/>